<dbReference type="EMBL" id="KN833776">
    <property type="protein sequence ID" value="KIK19862.1"/>
    <property type="molecule type" value="Genomic_DNA"/>
</dbReference>
<keyword evidence="2" id="KW-1185">Reference proteome</keyword>
<dbReference type="HOGENOM" id="CLU_127231_2_1_1"/>
<reference evidence="1 2" key="1">
    <citation type="submission" date="2014-04" db="EMBL/GenBank/DDBJ databases">
        <authorList>
            <consortium name="DOE Joint Genome Institute"/>
            <person name="Kuo A."/>
            <person name="Kohler A."/>
            <person name="Costa M.D."/>
            <person name="Nagy L.G."/>
            <person name="Floudas D."/>
            <person name="Copeland A."/>
            <person name="Barry K.W."/>
            <person name="Cichocki N."/>
            <person name="Veneault-Fourrey C."/>
            <person name="LaButti K."/>
            <person name="Lindquist E.A."/>
            <person name="Lipzen A."/>
            <person name="Lundell T."/>
            <person name="Morin E."/>
            <person name="Murat C."/>
            <person name="Sun H."/>
            <person name="Tunlid A."/>
            <person name="Henrissat B."/>
            <person name="Grigoriev I.V."/>
            <person name="Hibbett D.S."/>
            <person name="Martin F."/>
            <person name="Nordberg H.P."/>
            <person name="Cantor M.N."/>
            <person name="Hua S.X."/>
        </authorList>
    </citation>
    <scope>NUCLEOTIDE SEQUENCE [LARGE SCALE GENOMIC DNA]</scope>
    <source>
        <strain evidence="1 2">441</strain>
    </source>
</reference>
<reference evidence="2" key="2">
    <citation type="submission" date="2015-01" db="EMBL/GenBank/DDBJ databases">
        <title>Evolutionary Origins and Diversification of the Mycorrhizal Mutualists.</title>
        <authorList>
            <consortium name="DOE Joint Genome Institute"/>
            <consortium name="Mycorrhizal Genomics Consortium"/>
            <person name="Kohler A."/>
            <person name="Kuo A."/>
            <person name="Nagy L.G."/>
            <person name="Floudas D."/>
            <person name="Copeland A."/>
            <person name="Barry K.W."/>
            <person name="Cichocki N."/>
            <person name="Veneault-Fourrey C."/>
            <person name="LaButti K."/>
            <person name="Lindquist E.A."/>
            <person name="Lipzen A."/>
            <person name="Lundell T."/>
            <person name="Morin E."/>
            <person name="Murat C."/>
            <person name="Riley R."/>
            <person name="Ohm R."/>
            <person name="Sun H."/>
            <person name="Tunlid A."/>
            <person name="Henrissat B."/>
            <person name="Grigoriev I.V."/>
            <person name="Hibbett D.S."/>
            <person name="Martin F."/>
        </authorList>
    </citation>
    <scope>NUCLEOTIDE SEQUENCE [LARGE SCALE GENOMIC DNA]</scope>
    <source>
        <strain evidence="2">441</strain>
    </source>
</reference>
<proteinExistence type="predicted"/>
<gene>
    <name evidence="1" type="ORF">PISMIDRAFT_106779</name>
</gene>
<dbReference type="AlphaFoldDB" id="A0A0C9ZBJ6"/>
<dbReference type="OrthoDB" id="2693274at2759"/>
<evidence type="ECO:0000313" key="1">
    <source>
        <dbReference type="EMBL" id="KIK19862.1"/>
    </source>
</evidence>
<accession>A0A0C9ZBJ6</accession>
<evidence type="ECO:0000313" key="2">
    <source>
        <dbReference type="Proteomes" id="UP000054018"/>
    </source>
</evidence>
<dbReference type="Proteomes" id="UP000054018">
    <property type="component" value="Unassembled WGS sequence"/>
</dbReference>
<name>A0A0C9ZBJ6_9AGAM</name>
<feature type="non-terminal residue" evidence="1">
    <location>
        <position position="1"/>
    </location>
</feature>
<organism evidence="1 2">
    <name type="scientific">Pisolithus microcarpus 441</name>
    <dbReference type="NCBI Taxonomy" id="765257"/>
    <lineage>
        <taxon>Eukaryota</taxon>
        <taxon>Fungi</taxon>
        <taxon>Dikarya</taxon>
        <taxon>Basidiomycota</taxon>
        <taxon>Agaricomycotina</taxon>
        <taxon>Agaricomycetes</taxon>
        <taxon>Agaricomycetidae</taxon>
        <taxon>Boletales</taxon>
        <taxon>Sclerodermatineae</taxon>
        <taxon>Pisolithaceae</taxon>
        <taxon>Pisolithus</taxon>
    </lineage>
</organism>
<sequence>STKGKNVLTQIKADLDGWLSGLNETSQDQHLLRATLKYEHKVAKTQAYMREKKIAHLEMEHEREDSEAEKIHA</sequence>
<protein>
    <submittedName>
        <fullName evidence="1">Uncharacterized protein</fullName>
    </submittedName>
</protein>